<comment type="caution">
    <text evidence="1">The sequence shown here is derived from an EMBL/GenBank/DDBJ whole genome shotgun (WGS) entry which is preliminary data.</text>
</comment>
<dbReference type="RefSeq" id="XP_022472950.1">
    <property type="nucleotide sequence ID" value="XM_022620560.1"/>
</dbReference>
<dbReference type="EMBL" id="MJBS01000078">
    <property type="protein sequence ID" value="OHE95789.1"/>
    <property type="molecule type" value="Genomic_DNA"/>
</dbReference>
<name>A0A1G4B2Z1_9PEZI</name>
<dbReference type="GeneID" id="34562070"/>
<evidence type="ECO:0000313" key="1">
    <source>
        <dbReference type="EMBL" id="OHE95789.1"/>
    </source>
</evidence>
<gene>
    <name evidence="1" type="ORF">CORC01_08930</name>
</gene>
<accession>A0A1G4B2Z1</accession>
<sequence length="85" mass="8951">MIKVKSMAAAAAAASVVAESVSARGVVRLRWKSRKLVVICRKLSIDPIRSTYQGSGSQSKVALLALDPQRVPSLTLAAGKTCRGL</sequence>
<dbReference type="Proteomes" id="UP000176998">
    <property type="component" value="Unassembled WGS sequence"/>
</dbReference>
<evidence type="ECO:0000313" key="2">
    <source>
        <dbReference type="Proteomes" id="UP000176998"/>
    </source>
</evidence>
<proteinExistence type="predicted"/>
<reference evidence="1 2" key="1">
    <citation type="submission" date="2016-09" db="EMBL/GenBank/DDBJ databases">
        <authorList>
            <person name="Capua I."/>
            <person name="De Benedictis P."/>
            <person name="Joannis T."/>
            <person name="Lombin L.H."/>
            <person name="Cattoli G."/>
        </authorList>
    </citation>
    <scope>NUCLEOTIDE SEQUENCE [LARGE SCALE GENOMIC DNA]</scope>
    <source>
        <strain evidence="1 2">IMI 309357</strain>
    </source>
</reference>
<protein>
    <submittedName>
        <fullName evidence="1">Uncharacterized protein</fullName>
    </submittedName>
</protein>
<keyword evidence="2" id="KW-1185">Reference proteome</keyword>
<organism evidence="1 2">
    <name type="scientific">Colletotrichum orchidophilum</name>
    <dbReference type="NCBI Taxonomy" id="1209926"/>
    <lineage>
        <taxon>Eukaryota</taxon>
        <taxon>Fungi</taxon>
        <taxon>Dikarya</taxon>
        <taxon>Ascomycota</taxon>
        <taxon>Pezizomycotina</taxon>
        <taxon>Sordariomycetes</taxon>
        <taxon>Hypocreomycetidae</taxon>
        <taxon>Glomerellales</taxon>
        <taxon>Glomerellaceae</taxon>
        <taxon>Colletotrichum</taxon>
    </lineage>
</organism>
<dbReference type="AlphaFoldDB" id="A0A1G4B2Z1"/>